<dbReference type="AlphaFoldDB" id="W7HIG4"/>
<evidence type="ECO:0000313" key="3">
    <source>
        <dbReference type="Proteomes" id="UP000024837"/>
    </source>
</evidence>
<proteinExistence type="predicted"/>
<keyword evidence="3" id="KW-1185">Reference proteome</keyword>
<dbReference type="Proteomes" id="UP000024837">
    <property type="component" value="Unassembled WGS sequence"/>
</dbReference>
<dbReference type="HOGENOM" id="CLU_1532524_0_0_1"/>
<protein>
    <submittedName>
        <fullName evidence="2">Uncharacterized protein</fullName>
    </submittedName>
</protein>
<dbReference type="OrthoDB" id="5398497at2759"/>
<gene>
    <name evidence="2" type="ORF">DRE_01558</name>
</gene>
<feature type="compositionally biased region" description="Low complexity" evidence="1">
    <location>
        <begin position="47"/>
        <end position="56"/>
    </location>
</feature>
<feature type="region of interest" description="Disordered" evidence="1">
    <location>
        <begin position="1"/>
        <end position="56"/>
    </location>
</feature>
<organism evidence="2 3">
    <name type="scientific">Drechslerella stenobrocha 248</name>
    <dbReference type="NCBI Taxonomy" id="1043628"/>
    <lineage>
        <taxon>Eukaryota</taxon>
        <taxon>Fungi</taxon>
        <taxon>Dikarya</taxon>
        <taxon>Ascomycota</taxon>
        <taxon>Pezizomycotina</taxon>
        <taxon>Orbiliomycetes</taxon>
        <taxon>Orbiliales</taxon>
        <taxon>Orbiliaceae</taxon>
        <taxon>Drechslerella</taxon>
    </lineage>
</organism>
<evidence type="ECO:0000256" key="1">
    <source>
        <dbReference type="SAM" id="MobiDB-lite"/>
    </source>
</evidence>
<name>W7HIG4_9PEZI</name>
<reference evidence="2 3" key="1">
    <citation type="submission" date="2013-05" db="EMBL/GenBank/DDBJ databases">
        <title>Drechslerella stenobrocha genome reveals carnivorous origination and mechanical trapping mechanism of predatory fungi.</title>
        <authorList>
            <person name="Liu X."/>
            <person name="Zhang W."/>
            <person name="Liu K."/>
        </authorList>
    </citation>
    <scope>NUCLEOTIDE SEQUENCE [LARGE SCALE GENOMIC DNA]</scope>
    <source>
        <strain evidence="2 3">248</strain>
    </source>
</reference>
<dbReference type="EMBL" id="KI966457">
    <property type="protein sequence ID" value="EWC43671.1"/>
    <property type="molecule type" value="Genomic_DNA"/>
</dbReference>
<sequence length="175" mass="19468">MSSSGPGPSVPPPEPNSSPTADNEALPTRTDTKPDSNETELEDDPRSTTSTPSPSTVSSYIARQIFHADAITVHTVFVDNLEEDFLDELVFRIFSTTVLSHLLNEIERYRGLERGTCAFFHHGRRLRRSFNGPAGVIGRLRARRRVCGWREAFFESEGLPEGQVLVKSTLAVIIR</sequence>
<evidence type="ECO:0000313" key="2">
    <source>
        <dbReference type="EMBL" id="EWC43671.1"/>
    </source>
</evidence>
<accession>W7HIG4</accession>